<dbReference type="AlphaFoldDB" id="A0AAD7M3Q1"/>
<dbReference type="InterPro" id="IPR052147">
    <property type="entry name" value="PP2-like/Lectin"/>
</dbReference>
<dbReference type="GO" id="GO:0030246">
    <property type="term" value="F:carbohydrate binding"/>
    <property type="evidence" value="ECO:0007669"/>
    <property type="project" value="InterPro"/>
</dbReference>
<feature type="compositionally biased region" description="Polar residues" evidence="1">
    <location>
        <begin position="33"/>
        <end position="77"/>
    </location>
</feature>
<keyword evidence="3" id="KW-1185">Reference proteome</keyword>
<dbReference type="KEGG" id="qsa:O6P43_013273"/>
<feature type="compositionally biased region" description="Low complexity" evidence="1">
    <location>
        <begin position="100"/>
        <end position="124"/>
    </location>
</feature>
<feature type="region of interest" description="Disordered" evidence="1">
    <location>
        <begin position="30"/>
        <end position="124"/>
    </location>
</feature>
<evidence type="ECO:0000313" key="2">
    <source>
        <dbReference type="EMBL" id="KAJ7969292.1"/>
    </source>
</evidence>
<dbReference type="PANTHER" id="PTHR48478:SF1">
    <property type="entry name" value="LECTIN-LIKE"/>
    <property type="match status" value="1"/>
</dbReference>
<dbReference type="Proteomes" id="UP001163823">
    <property type="component" value="Chromosome 5"/>
</dbReference>
<accession>A0AAD7M3Q1</accession>
<sequence length="185" mass="20987">MLYSKGRILTLSITRSNELMLDEYDQEKRHMGTSWSQGEEETSPSMSTQSIDQTKLLQPSQIHENKSSATNNAVEKSSTSDHQLKQLHHNSHQILEDASSKSNTNSSDSNSNSNGNSKSNSNGSFVLPARKLSITWSENDRYWKWTSLNETSDKLVEVAELKAVCWLEVHGNFRQEISHQEFVIK</sequence>
<dbReference type="InterPro" id="IPR025886">
    <property type="entry name" value="PP2-like"/>
</dbReference>
<evidence type="ECO:0000256" key="1">
    <source>
        <dbReference type="SAM" id="MobiDB-lite"/>
    </source>
</evidence>
<comment type="caution">
    <text evidence="2">The sequence shown here is derived from an EMBL/GenBank/DDBJ whole genome shotgun (WGS) entry which is preliminary data.</text>
</comment>
<gene>
    <name evidence="2" type="ORF">O6P43_013273</name>
</gene>
<organism evidence="2 3">
    <name type="scientific">Quillaja saponaria</name>
    <name type="common">Soap bark tree</name>
    <dbReference type="NCBI Taxonomy" id="32244"/>
    <lineage>
        <taxon>Eukaryota</taxon>
        <taxon>Viridiplantae</taxon>
        <taxon>Streptophyta</taxon>
        <taxon>Embryophyta</taxon>
        <taxon>Tracheophyta</taxon>
        <taxon>Spermatophyta</taxon>
        <taxon>Magnoliopsida</taxon>
        <taxon>eudicotyledons</taxon>
        <taxon>Gunneridae</taxon>
        <taxon>Pentapetalae</taxon>
        <taxon>rosids</taxon>
        <taxon>fabids</taxon>
        <taxon>Fabales</taxon>
        <taxon>Quillajaceae</taxon>
        <taxon>Quillaja</taxon>
    </lineage>
</organism>
<evidence type="ECO:0000313" key="3">
    <source>
        <dbReference type="Proteomes" id="UP001163823"/>
    </source>
</evidence>
<proteinExistence type="predicted"/>
<protein>
    <submittedName>
        <fullName evidence="2">F-box domain, Phloem protein 2-like protein</fullName>
    </submittedName>
</protein>
<name>A0AAD7M3Q1_QUISA</name>
<dbReference type="PANTHER" id="PTHR48478">
    <property type="entry name" value="LECTIN-LIKE"/>
    <property type="match status" value="1"/>
</dbReference>
<dbReference type="EMBL" id="JARAOO010000005">
    <property type="protein sequence ID" value="KAJ7969292.1"/>
    <property type="molecule type" value="Genomic_DNA"/>
</dbReference>
<reference evidence="2" key="1">
    <citation type="journal article" date="2023" name="Science">
        <title>Elucidation of the pathway for biosynthesis of saponin adjuvants from the soapbark tree.</title>
        <authorList>
            <person name="Reed J."/>
            <person name="Orme A."/>
            <person name="El-Demerdash A."/>
            <person name="Owen C."/>
            <person name="Martin L.B.B."/>
            <person name="Misra R.C."/>
            <person name="Kikuchi S."/>
            <person name="Rejzek M."/>
            <person name="Martin A.C."/>
            <person name="Harkess A."/>
            <person name="Leebens-Mack J."/>
            <person name="Louveau T."/>
            <person name="Stephenson M.J."/>
            <person name="Osbourn A."/>
        </authorList>
    </citation>
    <scope>NUCLEOTIDE SEQUENCE</scope>
    <source>
        <strain evidence="2">S10</strain>
    </source>
</reference>
<dbReference type="Pfam" id="PF14299">
    <property type="entry name" value="PP2"/>
    <property type="match status" value="1"/>
</dbReference>